<accession>U1HIV3</accession>
<protein>
    <submittedName>
        <fullName evidence="2">Uncharacterized protein</fullName>
    </submittedName>
</protein>
<gene>
    <name evidence="2" type="ORF">EPUS_00307</name>
</gene>
<feature type="compositionally biased region" description="Basic residues" evidence="1">
    <location>
        <begin position="92"/>
        <end position="102"/>
    </location>
</feature>
<reference evidence="3" key="1">
    <citation type="journal article" date="2014" name="BMC Genomics">
        <title>Genome characteristics reveal the impact of lichenization on lichen-forming fungus Endocarpon pusillum Hedwig (Verrucariales, Ascomycota).</title>
        <authorList>
            <person name="Wang Y.-Y."/>
            <person name="Liu B."/>
            <person name="Zhang X.-Y."/>
            <person name="Zhou Q.-M."/>
            <person name="Zhang T."/>
            <person name="Li H."/>
            <person name="Yu Y.-F."/>
            <person name="Zhang X.-L."/>
            <person name="Hao X.-Y."/>
            <person name="Wang M."/>
            <person name="Wang L."/>
            <person name="Wei J.-C."/>
        </authorList>
    </citation>
    <scope>NUCLEOTIDE SEQUENCE [LARGE SCALE GENOMIC DNA]</scope>
    <source>
        <strain evidence="3">Z07020 / HMAS-L-300199</strain>
    </source>
</reference>
<dbReference type="HOGENOM" id="CLU_1034497_0_0_1"/>
<evidence type="ECO:0000256" key="1">
    <source>
        <dbReference type="SAM" id="MobiDB-lite"/>
    </source>
</evidence>
<dbReference type="EMBL" id="KE721353">
    <property type="protein sequence ID" value="ERF70120.1"/>
    <property type="molecule type" value="Genomic_DNA"/>
</dbReference>
<feature type="region of interest" description="Disordered" evidence="1">
    <location>
        <begin position="140"/>
        <end position="172"/>
    </location>
</feature>
<dbReference type="RefSeq" id="XP_007804155.1">
    <property type="nucleotide sequence ID" value="XM_007805964.1"/>
</dbReference>
<dbReference type="AlphaFoldDB" id="U1HIV3"/>
<dbReference type="GeneID" id="19235370"/>
<sequence>MPASSATEPMALSMTARMADLSTGPTRQIPSAAQRYYAQPRIGNLGGSVTPSPTHKTKAELELGDALAKGRPLLEAEDEKVNEGNGESVPKKASRKRKRRRPMSLSPSRHSPRLIKQRTAALQRMLREHLAGSVPPTTLKRAKMPRRRSVDSISDTLPALSEDPASYNSNTEDCRFHLPSTAEERLAIRAALTPTLFRLKKKGWDADVVWSPDASYMEAHQRCLQEYYKFELARKPDLSPFDLPAVLTLLPWTGKISGFRSSPNWPQGW</sequence>
<dbReference type="OrthoDB" id="10299386at2759"/>
<evidence type="ECO:0000313" key="2">
    <source>
        <dbReference type="EMBL" id="ERF70120.1"/>
    </source>
</evidence>
<keyword evidence="3" id="KW-1185">Reference proteome</keyword>
<organism evidence="2 3">
    <name type="scientific">Endocarpon pusillum (strain Z07020 / HMAS-L-300199)</name>
    <name type="common">Lichen-forming fungus</name>
    <dbReference type="NCBI Taxonomy" id="1263415"/>
    <lineage>
        <taxon>Eukaryota</taxon>
        <taxon>Fungi</taxon>
        <taxon>Dikarya</taxon>
        <taxon>Ascomycota</taxon>
        <taxon>Pezizomycotina</taxon>
        <taxon>Eurotiomycetes</taxon>
        <taxon>Chaetothyriomycetidae</taxon>
        <taxon>Verrucariales</taxon>
        <taxon>Verrucariaceae</taxon>
        <taxon>Endocarpon</taxon>
    </lineage>
</organism>
<evidence type="ECO:0000313" key="3">
    <source>
        <dbReference type="Proteomes" id="UP000019373"/>
    </source>
</evidence>
<proteinExistence type="predicted"/>
<name>U1HIV3_ENDPU</name>
<feature type="region of interest" description="Disordered" evidence="1">
    <location>
        <begin position="1"/>
        <end position="35"/>
    </location>
</feature>
<feature type="region of interest" description="Disordered" evidence="1">
    <location>
        <begin position="75"/>
        <end position="111"/>
    </location>
</feature>
<dbReference type="Proteomes" id="UP000019373">
    <property type="component" value="Unassembled WGS sequence"/>
</dbReference>